<comment type="similarity">
    <text evidence="1">Belongs to the peptidase U62 family.</text>
</comment>
<organism evidence="4">
    <name type="scientific">candidate division WOR-3 bacterium</name>
    <dbReference type="NCBI Taxonomy" id="2052148"/>
    <lineage>
        <taxon>Bacteria</taxon>
        <taxon>Bacteria division WOR-3</taxon>
    </lineage>
</organism>
<name>A0A7V3UZX9_UNCW3</name>
<dbReference type="InterPro" id="IPR045569">
    <property type="entry name" value="Metalloprtase-TldD/E_C"/>
</dbReference>
<dbReference type="InterPro" id="IPR036059">
    <property type="entry name" value="TldD/PmbA_sf"/>
</dbReference>
<dbReference type="GO" id="GO:0008237">
    <property type="term" value="F:metallopeptidase activity"/>
    <property type="evidence" value="ECO:0007669"/>
    <property type="project" value="InterPro"/>
</dbReference>
<reference evidence="4" key="1">
    <citation type="journal article" date="2020" name="mSystems">
        <title>Genome- and Community-Level Interaction Insights into Carbon Utilization and Element Cycling Functions of Hydrothermarchaeota in Hydrothermal Sediment.</title>
        <authorList>
            <person name="Zhou Z."/>
            <person name="Liu Y."/>
            <person name="Xu W."/>
            <person name="Pan J."/>
            <person name="Luo Z.H."/>
            <person name="Li M."/>
        </authorList>
    </citation>
    <scope>NUCLEOTIDE SEQUENCE [LARGE SCALE GENOMIC DNA]</scope>
    <source>
        <strain evidence="4">SpSt-914</strain>
    </source>
</reference>
<proteinExistence type="inferred from homology"/>
<dbReference type="Gene3D" id="3.30.2290.10">
    <property type="entry name" value="PmbA/TldD superfamily"/>
    <property type="match status" value="1"/>
</dbReference>
<dbReference type="InterPro" id="IPR035068">
    <property type="entry name" value="TldD/PmbA_N"/>
</dbReference>
<feature type="domain" description="Metalloprotease TldD/E C-terminal" evidence="3">
    <location>
        <begin position="212"/>
        <end position="430"/>
    </location>
</feature>
<dbReference type="Pfam" id="PF01523">
    <property type="entry name" value="PmbA_TldD_1st"/>
    <property type="match status" value="1"/>
</dbReference>
<dbReference type="SUPFAM" id="SSF111283">
    <property type="entry name" value="Putative modulator of DNA gyrase, PmbA/TldD"/>
    <property type="match status" value="1"/>
</dbReference>
<dbReference type="PANTHER" id="PTHR43421">
    <property type="entry name" value="METALLOPROTEASE PMBA"/>
    <property type="match status" value="1"/>
</dbReference>
<protein>
    <submittedName>
        <fullName evidence="4">TldD/PmbA family protein</fullName>
    </submittedName>
</protein>
<comment type="caution">
    <text evidence="4">The sequence shown here is derived from an EMBL/GenBank/DDBJ whole genome shotgun (WGS) entry which is preliminary data.</text>
</comment>
<dbReference type="PANTHER" id="PTHR43421:SF1">
    <property type="entry name" value="METALLOPROTEASE PMBA"/>
    <property type="match status" value="1"/>
</dbReference>
<dbReference type="InterPro" id="IPR047657">
    <property type="entry name" value="PmbA"/>
</dbReference>
<accession>A0A7V3UZX9</accession>
<dbReference type="EMBL" id="DTMZ01000106">
    <property type="protein sequence ID" value="HGD13370.1"/>
    <property type="molecule type" value="Genomic_DNA"/>
</dbReference>
<sequence length="433" mass="47703">MRYKILDMVSGQVDQADVYESEVDLTEVEFRQGKFYSVETKLTQGWGLRVIKNGRVGFSSSTNPERMEELTRAAIEASAFGQNVGFTLPEQQDLPVVQTFENRVLLATVARMQEWGRELIEVLNARMPELKVDLKFSRCYREIGLVNTSGLDCSFQRGELEVMVAGLLVQDGIFWVYDYVNLSGGQDFPLESVAERVINLARLGKQKAILKSGDYPVVVMPTALPQLLLPLLVAINGKHRQKKTSPLIGRENERVLSEKITLVDNRLRPFGTGSAPFDDEGVPARKNVLFERGVFKGFLFDLTTAEACKEQSTGSAVRSYSSLPAPGLSNIELLAGEAELEEVLQAMPAGLVVYSFLGGGMSNLLAGEVTLNVASGYKVENGRIAGRVKDVSVAGNVYELFQRVAAVGATQRDLGDYFLPFVKFSSFKVACKE</sequence>
<feature type="domain" description="Metalloprotease TldD/E N-terminal" evidence="2">
    <location>
        <begin position="16"/>
        <end position="77"/>
    </location>
</feature>
<dbReference type="Pfam" id="PF19289">
    <property type="entry name" value="PmbA_TldD_3rd"/>
    <property type="match status" value="1"/>
</dbReference>
<dbReference type="InterPro" id="IPR002510">
    <property type="entry name" value="Metalloprtase-TldD/E_N"/>
</dbReference>
<evidence type="ECO:0000256" key="1">
    <source>
        <dbReference type="ARBA" id="ARBA00005836"/>
    </source>
</evidence>
<evidence type="ECO:0000259" key="2">
    <source>
        <dbReference type="Pfam" id="PF01523"/>
    </source>
</evidence>
<dbReference type="GO" id="GO:0006508">
    <property type="term" value="P:proteolysis"/>
    <property type="evidence" value="ECO:0007669"/>
    <property type="project" value="InterPro"/>
</dbReference>
<dbReference type="AlphaFoldDB" id="A0A7V3UZX9"/>
<evidence type="ECO:0000259" key="3">
    <source>
        <dbReference type="Pfam" id="PF19289"/>
    </source>
</evidence>
<evidence type="ECO:0000313" key="4">
    <source>
        <dbReference type="EMBL" id="HGD13370.1"/>
    </source>
</evidence>
<dbReference type="GO" id="GO:0005829">
    <property type="term" value="C:cytosol"/>
    <property type="evidence" value="ECO:0007669"/>
    <property type="project" value="TreeGrafter"/>
</dbReference>
<gene>
    <name evidence="4" type="ORF">ENX16_04750</name>
</gene>